<accession>A0A1T4WFY2</accession>
<dbReference type="PROSITE" id="PS50932">
    <property type="entry name" value="HTH_LACI_2"/>
    <property type="match status" value="1"/>
</dbReference>
<name>A0A1T4WFY2_9BACT</name>
<organism evidence="5 6">
    <name type="scientific">Prosthecobacter debontii</name>
    <dbReference type="NCBI Taxonomy" id="48467"/>
    <lineage>
        <taxon>Bacteria</taxon>
        <taxon>Pseudomonadati</taxon>
        <taxon>Verrucomicrobiota</taxon>
        <taxon>Verrucomicrobiia</taxon>
        <taxon>Verrucomicrobiales</taxon>
        <taxon>Verrucomicrobiaceae</taxon>
        <taxon>Prosthecobacter</taxon>
    </lineage>
</organism>
<evidence type="ECO:0000313" key="6">
    <source>
        <dbReference type="Proteomes" id="UP000190774"/>
    </source>
</evidence>
<dbReference type="OrthoDB" id="9796922at2"/>
<evidence type="ECO:0000313" key="5">
    <source>
        <dbReference type="EMBL" id="SKA75805.1"/>
    </source>
</evidence>
<dbReference type="RefSeq" id="WP_078811313.1">
    <property type="nucleotide sequence ID" value="NZ_FUYE01000001.1"/>
</dbReference>
<dbReference type="PANTHER" id="PTHR30146:SF109">
    <property type="entry name" value="HTH-TYPE TRANSCRIPTIONAL REGULATOR GALS"/>
    <property type="match status" value="1"/>
</dbReference>
<gene>
    <name evidence="5" type="ORF">SAMN02745166_00070</name>
</gene>
<dbReference type="Pfam" id="PF00356">
    <property type="entry name" value="LacI"/>
    <property type="match status" value="1"/>
</dbReference>
<evidence type="ECO:0000256" key="1">
    <source>
        <dbReference type="ARBA" id="ARBA00023015"/>
    </source>
</evidence>
<protein>
    <submittedName>
        <fullName evidence="5">Transcriptional regulator, LacI family</fullName>
    </submittedName>
</protein>
<dbReference type="CDD" id="cd06267">
    <property type="entry name" value="PBP1_LacI_sugar_binding-like"/>
    <property type="match status" value="1"/>
</dbReference>
<keyword evidence="3" id="KW-0804">Transcription</keyword>
<dbReference type="CDD" id="cd01392">
    <property type="entry name" value="HTH_LacI"/>
    <property type="match status" value="1"/>
</dbReference>
<dbReference type="InterPro" id="IPR028082">
    <property type="entry name" value="Peripla_BP_I"/>
</dbReference>
<dbReference type="InterPro" id="IPR046335">
    <property type="entry name" value="LacI/GalR-like_sensor"/>
</dbReference>
<dbReference type="Gene3D" id="1.10.260.40">
    <property type="entry name" value="lambda repressor-like DNA-binding domains"/>
    <property type="match status" value="1"/>
</dbReference>
<dbReference type="EMBL" id="FUYE01000001">
    <property type="protein sequence ID" value="SKA75805.1"/>
    <property type="molecule type" value="Genomic_DNA"/>
</dbReference>
<evidence type="ECO:0000256" key="3">
    <source>
        <dbReference type="ARBA" id="ARBA00023163"/>
    </source>
</evidence>
<dbReference type="InterPro" id="IPR000843">
    <property type="entry name" value="HTH_LacI"/>
</dbReference>
<keyword evidence="6" id="KW-1185">Reference proteome</keyword>
<evidence type="ECO:0000259" key="4">
    <source>
        <dbReference type="PROSITE" id="PS50932"/>
    </source>
</evidence>
<feature type="domain" description="HTH lacI-type" evidence="4">
    <location>
        <begin position="9"/>
        <end position="64"/>
    </location>
</feature>
<dbReference type="InterPro" id="IPR010982">
    <property type="entry name" value="Lambda_DNA-bd_dom_sf"/>
</dbReference>
<dbReference type="Gene3D" id="3.40.50.2300">
    <property type="match status" value="2"/>
</dbReference>
<dbReference type="Pfam" id="PF13377">
    <property type="entry name" value="Peripla_BP_3"/>
    <property type="match status" value="1"/>
</dbReference>
<dbReference type="SMART" id="SM00354">
    <property type="entry name" value="HTH_LACI"/>
    <property type="match status" value="1"/>
</dbReference>
<proteinExistence type="predicted"/>
<dbReference type="Proteomes" id="UP000190774">
    <property type="component" value="Unassembled WGS sequence"/>
</dbReference>
<dbReference type="SUPFAM" id="SSF53822">
    <property type="entry name" value="Periplasmic binding protein-like I"/>
    <property type="match status" value="1"/>
</dbReference>
<keyword evidence="1" id="KW-0805">Transcription regulation</keyword>
<dbReference type="STRING" id="48467.SAMN02745166_00070"/>
<dbReference type="GO" id="GO:0000976">
    <property type="term" value="F:transcription cis-regulatory region binding"/>
    <property type="evidence" value="ECO:0007669"/>
    <property type="project" value="TreeGrafter"/>
</dbReference>
<reference evidence="6" key="1">
    <citation type="submission" date="2017-02" db="EMBL/GenBank/DDBJ databases">
        <authorList>
            <person name="Varghese N."/>
            <person name="Submissions S."/>
        </authorList>
    </citation>
    <scope>NUCLEOTIDE SEQUENCE [LARGE SCALE GENOMIC DNA]</scope>
    <source>
        <strain evidence="6">ATCC 700200</strain>
    </source>
</reference>
<dbReference type="AlphaFoldDB" id="A0A1T4WFY2"/>
<dbReference type="SUPFAM" id="SSF47413">
    <property type="entry name" value="lambda repressor-like DNA-binding domains"/>
    <property type="match status" value="1"/>
</dbReference>
<dbReference type="PANTHER" id="PTHR30146">
    <property type="entry name" value="LACI-RELATED TRANSCRIPTIONAL REPRESSOR"/>
    <property type="match status" value="1"/>
</dbReference>
<dbReference type="GO" id="GO:0003700">
    <property type="term" value="F:DNA-binding transcription factor activity"/>
    <property type="evidence" value="ECO:0007669"/>
    <property type="project" value="TreeGrafter"/>
</dbReference>
<keyword evidence="2" id="KW-0238">DNA-binding</keyword>
<sequence>MASLPQDGLKHLAEATGLSVSTVSRVLSGKAAAYRISTDTQERVMRAARQQGIVVNEVARGLRLRTTQTIGLIIPDVSNPFFASLARHIEHLARAKGYSVLLADSQENVEVEAESVKLMRSRRVDGLVVAPVGISGDHLHQTGSENWPLVLLDRVPTGYAGPCVTSDNRQASKAAVQHFLEQGHRHIVCLQGLPASSANQQRVLGYQQALQEARVPVNAKLVIGHDYAIETGRSAVHELFSQSNPRPTAIMALGNLIALGALQALRHLKLKVPDDVSLISFDEQPWAELVDPPLTTLSQPVEKMAETAMDLLFQQLARTPLNSHKQEILLPVTLIQRASVAPLAGSNRIRLTERTPLRKRLR</sequence>
<evidence type="ECO:0000256" key="2">
    <source>
        <dbReference type="ARBA" id="ARBA00023125"/>
    </source>
</evidence>